<gene>
    <name evidence="1" type="ORF">LGN22_32105</name>
</gene>
<organism evidence="1 2">
    <name type="scientific">Burkholderia cenocepacia</name>
    <dbReference type="NCBI Taxonomy" id="95486"/>
    <lineage>
        <taxon>Bacteria</taxon>
        <taxon>Pseudomonadati</taxon>
        <taxon>Pseudomonadota</taxon>
        <taxon>Betaproteobacteria</taxon>
        <taxon>Burkholderiales</taxon>
        <taxon>Burkholderiaceae</taxon>
        <taxon>Burkholderia</taxon>
        <taxon>Burkholderia cepacia complex</taxon>
    </lineage>
</organism>
<evidence type="ECO:0000313" key="2">
    <source>
        <dbReference type="Proteomes" id="UP001199070"/>
    </source>
</evidence>
<reference evidence="1" key="1">
    <citation type="submission" date="2023-08" db="EMBL/GenBank/DDBJ databases">
        <title>A collection of bacterial strains from the Burkholderia cepacia Research Laboratory and Repository.</title>
        <authorList>
            <person name="Lipuma J."/>
            <person name="Spilker T."/>
        </authorList>
    </citation>
    <scope>NUCLEOTIDE SEQUENCE</scope>
    <source>
        <strain evidence="1">AU0862</strain>
    </source>
</reference>
<sequence length="120" mass="13752">MKRSEFFINVVRVRPDAFSIVQVRRRTMRGLDIRVSFALARIASITDPEQFDMIVVQIDTETLGRNDYWNGRRELPTMFADEPLLRAAWEQGQDDAAMCDELENCPHCIAARGDPCPIHG</sequence>
<dbReference type="RefSeq" id="WP_226136141.1">
    <property type="nucleotide sequence ID" value="NZ_JAIZTC010000013.1"/>
</dbReference>
<dbReference type="EMBL" id="JAIZTC010000013">
    <property type="protein sequence ID" value="MCA8383564.1"/>
    <property type="molecule type" value="Genomic_DNA"/>
</dbReference>
<comment type="caution">
    <text evidence="1">The sequence shown here is derived from an EMBL/GenBank/DDBJ whole genome shotgun (WGS) entry which is preliminary data.</text>
</comment>
<proteinExistence type="predicted"/>
<name>A0AAW4TN71_9BURK</name>
<dbReference type="AlphaFoldDB" id="A0AAW4TN71"/>
<dbReference type="Proteomes" id="UP001199070">
    <property type="component" value="Unassembled WGS sequence"/>
</dbReference>
<protein>
    <submittedName>
        <fullName evidence="1">Uncharacterized protein</fullName>
    </submittedName>
</protein>
<evidence type="ECO:0000313" key="1">
    <source>
        <dbReference type="EMBL" id="MCA8383564.1"/>
    </source>
</evidence>
<accession>A0AAW4TN71</accession>